<dbReference type="PANTHER" id="PTHR23410:SF12">
    <property type="entry name" value="LARGE RIBOSOMAL SUBUNIT PROTEIN UL18"/>
    <property type="match status" value="1"/>
</dbReference>
<dbReference type="GO" id="GO:0003735">
    <property type="term" value="F:structural constituent of ribosome"/>
    <property type="evidence" value="ECO:0007669"/>
    <property type="project" value="InterPro"/>
</dbReference>
<comment type="subcellular location">
    <subcellularLocation>
        <location evidence="1">Cytoplasm</location>
    </subcellularLocation>
</comment>
<feature type="domain" description="Large ribosomal subunit protein uL18 C-terminal eukaryotes" evidence="7">
    <location>
        <begin position="313"/>
        <end position="365"/>
    </location>
</feature>
<keyword evidence="9" id="KW-1185">Reference proteome</keyword>
<protein>
    <recommendedName>
        <fullName evidence="7">Large ribosomal subunit protein uL18 C-terminal eukaryotes domain-containing protein</fullName>
    </recommendedName>
</protein>
<comment type="caution">
    <text evidence="8">The sequence shown here is derived from an EMBL/GenBank/DDBJ whole genome shotgun (WGS) entry which is preliminary data.</text>
</comment>
<proteinExistence type="inferred from homology"/>
<evidence type="ECO:0000256" key="4">
    <source>
        <dbReference type="ARBA" id="ARBA00022980"/>
    </source>
</evidence>
<dbReference type="GO" id="GO:0008097">
    <property type="term" value="F:5S rRNA binding"/>
    <property type="evidence" value="ECO:0007669"/>
    <property type="project" value="InterPro"/>
</dbReference>
<dbReference type="PANTHER" id="PTHR23410">
    <property type="entry name" value="RIBOSOMAL PROTEIN L5-RELATED"/>
    <property type="match status" value="1"/>
</dbReference>
<dbReference type="OrthoDB" id="1618453at2759"/>
<accession>A0A8H7VJC2</accession>
<dbReference type="SUPFAM" id="SSF53137">
    <property type="entry name" value="Translational machinery components"/>
    <property type="match status" value="1"/>
</dbReference>
<comment type="similarity">
    <text evidence="2">Belongs to the universal ribosomal protein uL18 family.</text>
</comment>
<feature type="compositionally biased region" description="Basic residues" evidence="6">
    <location>
        <begin position="332"/>
        <end position="350"/>
    </location>
</feature>
<gene>
    <name evidence="8" type="ORF">INT45_009281</name>
</gene>
<dbReference type="CDD" id="cd00432">
    <property type="entry name" value="Ribosomal_L18_L5e"/>
    <property type="match status" value="1"/>
</dbReference>
<dbReference type="GO" id="GO:0000027">
    <property type="term" value="P:ribosomal large subunit assembly"/>
    <property type="evidence" value="ECO:0007669"/>
    <property type="project" value="TreeGrafter"/>
</dbReference>
<feature type="region of interest" description="Disordered" evidence="6">
    <location>
        <begin position="329"/>
        <end position="371"/>
    </location>
</feature>
<organism evidence="8 9">
    <name type="scientific">Circinella minor</name>
    <dbReference type="NCBI Taxonomy" id="1195481"/>
    <lineage>
        <taxon>Eukaryota</taxon>
        <taxon>Fungi</taxon>
        <taxon>Fungi incertae sedis</taxon>
        <taxon>Mucoromycota</taxon>
        <taxon>Mucoromycotina</taxon>
        <taxon>Mucoromycetes</taxon>
        <taxon>Mucorales</taxon>
        <taxon>Lichtheimiaceae</taxon>
        <taxon>Circinella</taxon>
    </lineage>
</organism>
<evidence type="ECO:0000256" key="3">
    <source>
        <dbReference type="ARBA" id="ARBA00022490"/>
    </source>
</evidence>
<evidence type="ECO:0000313" key="8">
    <source>
        <dbReference type="EMBL" id="KAG2221032.1"/>
    </source>
</evidence>
<name>A0A8H7VJC2_9FUNG</name>
<evidence type="ECO:0000256" key="5">
    <source>
        <dbReference type="ARBA" id="ARBA00023274"/>
    </source>
</evidence>
<dbReference type="GO" id="GO:0022625">
    <property type="term" value="C:cytosolic large ribosomal subunit"/>
    <property type="evidence" value="ECO:0007669"/>
    <property type="project" value="TreeGrafter"/>
</dbReference>
<evidence type="ECO:0000313" key="9">
    <source>
        <dbReference type="Proteomes" id="UP000646827"/>
    </source>
</evidence>
<dbReference type="Proteomes" id="UP000646827">
    <property type="component" value="Unassembled WGS sequence"/>
</dbReference>
<evidence type="ECO:0000256" key="6">
    <source>
        <dbReference type="SAM" id="MobiDB-lite"/>
    </source>
</evidence>
<keyword evidence="4" id="KW-0689">Ribosomal protein</keyword>
<dbReference type="InterPro" id="IPR005485">
    <property type="entry name" value="Rbsml_uL18_euk_arch"/>
</dbReference>
<evidence type="ECO:0000256" key="2">
    <source>
        <dbReference type="ARBA" id="ARBA00007116"/>
    </source>
</evidence>
<dbReference type="GO" id="GO:0006412">
    <property type="term" value="P:translation"/>
    <property type="evidence" value="ECO:0007669"/>
    <property type="project" value="InterPro"/>
</dbReference>
<dbReference type="AlphaFoldDB" id="A0A8H7VJC2"/>
<reference evidence="8 9" key="1">
    <citation type="submission" date="2020-12" db="EMBL/GenBank/DDBJ databases">
        <title>Metabolic potential, ecology and presence of endohyphal bacteria is reflected in genomic diversity of Mucoromycotina.</title>
        <authorList>
            <person name="Muszewska A."/>
            <person name="Okrasinska A."/>
            <person name="Steczkiewicz K."/>
            <person name="Drgas O."/>
            <person name="Orlowska M."/>
            <person name="Perlinska-Lenart U."/>
            <person name="Aleksandrzak-Piekarczyk T."/>
            <person name="Szatraj K."/>
            <person name="Zielenkiewicz U."/>
            <person name="Pilsyk S."/>
            <person name="Malc E."/>
            <person name="Mieczkowski P."/>
            <person name="Kruszewska J.S."/>
            <person name="Biernat P."/>
            <person name="Pawlowska J."/>
        </authorList>
    </citation>
    <scope>NUCLEOTIDE SEQUENCE [LARGE SCALE GENOMIC DNA]</scope>
    <source>
        <strain evidence="8 9">CBS 142.35</strain>
    </source>
</reference>
<evidence type="ECO:0000259" key="7">
    <source>
        <dbReference type="Pfam" id="PF14204"/>
    </source>
</evidence>
<keyword evidence="3" id="KW-0963">Cytoplasm</keyword>
<dbReference type="PRINTS" id="PR00058">
    <property type="entry name" value="RIBOSOMALL5"/>
</dbReference>
<sequence>MDLQIDSGWIDGWMDTLIDGWIRVIKNYQVTKKNYYISTIHYLYSLSSSSKRTRPTSSATRSSTAEEEVSNLLLLQTLTCYEFPNQGKTDYYARKRLVVQAKNKYNSPKYRLVVRFTNKDIVCQIVYAKIQGDYVLAAAYAHELKDYGVKGGLTNWSAGKFGLKDLKFDEEYMCSYATGLLLARRVLTKLGLADKYEGVVESDGTVQLTEANEEGPRPFKAFLDVGTARTSTGARVFGAMKGASDGGLFVPHSGNRFPGFDIETKENDDELLRNYIYGVHVAEYMEYLEEEDEERFKKQFATFLKAGITSDKVEDMYTEAHEAIRENPIKKPAQKKTGVKAYPQKRRLTKRERDNAVRAKKAAFHKELAEN</sequence>
<dbReference type="EMBL" id="JAEPRB010000121">
    <property type="protein sequence ID" value="KAG2221032.1"/>
    <property type="molecule type" value="Genomic_DNA"/>
</dbReference>
<dbReference type="Pfam" id="PF14204">
    <property type="entry name" value="Ribosomal_L18_c"/>
    <property type="match status" value="1"/>
</dbReference>
<dbReference type="Pfam" id="PF17144">
    <property type="entry name" value="Ribosomal_L5e"/>
    <property type="match status" value="1"/>
</dbReference>
<dbReference type="InterPro" id="IPR025607">
    <property type="entry name" value="Ribosomal_uL18_C_euk"/>
</dbReference>
<keyword evidence="5" id="KW-0687">Ribonucleoprotein</keyword>
<dbReference type="Gene3D" id="3.30.420.100">
    <property type="match status" value="1"/>
</dbReference>
<evidence type="ECO:0000256" key="1">
    <source>
        <dbReference type="ARBA" id="ARBA00004496"/>
    </source>
</evidence>
<dbReference type="InterPro" id="IPR057268">
    <property type="entry name" value="Ribosomal_L18"/>
</dbReference>